<accession>A0A9X4JW76</accession>
<organism evidence="1 2">
    <name type="scientific">Pelotomaculum isophthalicicum JI</name>
    <dbReference type="NCBI Taxonomy" id="947010"/>
    <lineage>
        <taxon>Bacteria</taxon>
        <taxon>Bacillati</taxon>
        <taxon>Bacillota</taxon>
        <taxon>Clostridia</taxon>
        <taxon>Eubacteriales</taxon>
        <taxon>Desulfotomaculaceae</taxon>
        <taxon>Pelotomaculum</taxon>
    </lineage>
</organism>
<evidence type="ECO:0000313" key="1">
    <source>
        <dbReference type="EMBL" id="MDF9409641.1"/>
    </source>
</evidence>
<gene>
    <name evidence="1" type="ORF">L7E55_14995</name>
</gene>
<dbReference type="Proteomes" id="UP001154312">
    <property type="component" value="Unassembled WGS sequence"/>
</dbReference>
<evidence type="ECO:0000313" key="2">
    <source>
        <dbReference type="Proteomes" id="UP001154312"/>
    </source>
</evidence>
<comment type="caution">
    <text evidence="1">The sequence shown here is derived from an EMBL/GenBank/DDBJ whole genome shotgun (WGS) entry which is preliminary data.</text>
</comment>
<proteinExistence type="predicted"/>
<evidence type="ECO:0008006" key="3">
    <source>
        <dbReference type="Google" id="ProtNLM"/>
    </source>
</evidence>
<name>A0A9X4JW76_9FIRM</name>
<keyword evidence="2" id="KW-1185">Reference proteome</keyword>
<dbReference type="RefSeq" id="WP_277445135.1">
    <property type="nucleotide sequence ID" value="NZ_JAKOAV010000037.1"/>
</dbReference>
<sequence>MQNFGEAIQYTYVDVQSNEMENYPDITKILDRVRLPLTVINGEPRFHGGFSKEMISEVVSELVE</sequence>
<dbReference type="AlphaFoldDB" id="A0A9X4JW76"/>
<protein>
    <recommendedName>
        <fullName evidence="3">Glutaredoxin domain-containing protein</fullName>
    </recommendedName>
</protein>
<dbReference type="EMBL" id="JAKOAV010000037">
    <property type="protein sequence ID" value="MDF9409641.1"/>
    <property type="molecule type" value="Genomic_DNA"/>
</dbReference>
<reference evidence="1" key="1">
    <citation type="submission" date="2022-02" db="EMBL/GenBank/DDBJ databases">
        <authorList>
            <person name="Leng L."/>
        </authorList>
    </citation>
    <scope>NUCLEOTIDE SEQUENCE</scope>
    <source>
        <strain evidence="1">JI</strain>
    </source>
</reference>